<evidence type="ECO:0000256" key="3">
    <source>
        <dbReference type="ARBA" id="ARBA00023125"/>
    </source>
</evidence>
<dbReference type="PRINTS" id="PR00400">
    <property type="entry name" value="TETREPRESSOR"/>
</dbReference>
<dbReference type="EMBL" id="BAAALF010000136">
    <property type="protein sequence ID" value="GAA1259856.1"/>
    <property type="molecule type" value="Genomic_DNA"/>
</dbReference>
<dbReference type="InterPro" id="IPR009057">
    <property type="entry name" value="Homeodomain-like_sf"/>
</dbReference>
<dbReference type="Pfam" id="PF00440">
    <property type="entry name" value="TetR_N"/>
    <property type="match status" value="1"/>
</dbReference>
<keyword evidence="1" id="KW-0678">Repressor</keyword>
<feature type="DNA-binding region" description="H-T-H motif" evidence="5">
    <location>
        <begin position="31"/>
        <end position="50"/>
    </location>
</feature>
<evidence type="ECO:0000313" key="7">
    <source>
        <dbReference type="EMBL" id="GAA1259856.1"/>
    </source>
</evidence>
<organism evidence="7 8">
    <name type="scientific">Kitasatospora nipponensis</name>
    <dbReference type="NCBI Taxonomy" id="258049"/>
    <lineage>
        <taxon>Bacteria</taxon>
        <taxon>Bacillati</taxon>
        <taxon>Actinomycetota</taxon>
        <taxon>Actinomycetes</taxon>
        <taxon>Kitasatosporales</taxon>
        <taxon>Streptomycetaceae</taxon>
        <taxon>Kitasatospora</taxon>
    </lineage>
</organism>
<gene>
    <name evidence="7" type="ORF">GCM10009665_57370</name>
</gene>
<dbReference type="SUPFAM" id="SSF48498">
    <property type="entry name" value="Tetracyclin repressor-like, C-terminal domain"/>
    <property type="match status" value="1"/>
</dbReference>
<evidence type="ECO:0000256" key="5">
    <source>
        <dbReference type="PROSITE-ProRule" id="PRU00335"/>
    </source>
</evidence>
<evidence type="ECO:0000256" key="1">
    <source>
        <dbReference type="ARBA" id="ARBA00022491"/>
    </source>
</evidence>
<keyword evidence="2" id="KW-0805">Transcription regulation</keyword>
<feature type="domain" description="HTH tetR-type" evidence="6">
    <location>
        <begin position="8"/>
        <end position="68"/>
    </location>
</feature>
<dbReference type="Proteomes" id="UP001500037">
    <property type="component" value="Unassembled WGS sequence"/>
</dbReference>
<keyword evidence="3 5" id="KW-0238">DNA-binding</keyword>
<accession>A0ABN1WQ04</accession>
<dbReference type="SUPFAM" id="SSF46689">
    <property type="entry name" value="Homeodomain-like"/>
    <property type="match status" value="1"/>
</dbReference>
<dbReference type="InterPro" id="IPR004111">
    <property type="entry name" value="Repressor_TetR_C"/>
</dbReference>
<dbReference type="InterPro" id="IPR036271">
    <property type="entry name" value="Tet_transcr_reg_TetR-rel_C_sf"/>
</dbReference>
<protein>
    <recommendedName>
        <fullName evidence="6">HTH tetR-type domain-containing protein</fullName>
    </recommendedName>
</protein>
<dbReference type="InterPro" id="IPR050109">
    <property type="entry name" value="HTH-type_TetR-like_transc_reg"/>
</dbReference>
<dbReference type="PANTHER" id="PTHR30055:SF151">
    <property type="entry name" value="TRANSCRIPTIONAL REGULATORY PROTEIN"/>
    <property type="match status" value="1"/>
</dbReference>
<dbReference type="InterPro" id="IPR003012">
    <property type="entry name" value="Tet_transcr_reg_TetR"/>
</dbReference>
<keyword evidence="8" id="KW-1185">Reference proteome</keyword>
<evidence type="ECO:0000313" key="8">
    <source>
        <dbReference type="Proteomes" id="UP001500037"/>
    </source>
</evidence>
<dbReference type="PROSITE" id="PS50977">
    <property type="entry name" value="HTH_TETR_2"/>
    <property type="match status" value="1"/>
</dbReference>
<comment type="caution">
    <text evidence="7">The sequence shown here is derived from an EMBL/GenBank/DDBJ whole genome shotgun (WGS) entry which is preliminary data.</text>
</comment>
<dbReference type="RefSeq" id="WP_344444937.1">
    <property type="nucleotide sequence ID" value="NZ_BAAALF010000136.1"/>
</dbReference>
<proteinExistence type="predicted"/>
<sequence length="207" mass="22280">MGRPPKRLVTREGIMRAALELVDDQGPGALSVTAVAARLGVKGPSIYTYVSGLDEVIEGIHELIVDEMDLTPGVQPWTAALDTWARSYRAAFAAHRRAVPLIAPRPIRAMSALKGYALAFAVLREAGWPEEHLLPVVRSVEYFLIGSALDLNVPAQSKLPDEDLPPGLDPLLNPPHNHNELAFETGLAALTCGLKDALDGIQLARNA</sequence>
<evidence type="ECO:0000256" key="2">
    <source>
        <dbReference type="ARBA" id="ARBA00023015"/>
    </source>
</evidence>
<keyword evidence="4" id="KW-0804">Transcription</keyword>
<dbReference type="PANTHER" id="PTHR30055">
    <property type="entry name" value="HTH-TYPE TRANSCRIPTIONAL REGULATOR RUTR"/>
    <property type="match status" value="1"/>
</dbReference>
<evidence type="ECO:0000259" key="6">
    <source>
        <dbReference type="PROSITE" id="PS50977"/>
    </source>
</evidence>
<reference evidence="7 8" key="1">
    <citation type="journal article" date="2019" name="Int. J. Syst. Evol. Microbiol.">
        <title>The Global Catalogue of Microorganisms (GCM) 10K type strain sequencing project: providing services to taxonomists for standard genome sequencing and annotation.</title>
        <authorList>
            <consortium name="The Broad Institute Genomics Platform"/>
            <consortium name="The Broad Institute Genome Sequencing Center for Infectious Disease"/>
            <person name="Wu L."/>
            <person name="Ma J."/>
        </authorList>
    </citation>
    <scope>NUCLEOTIDE SEQUENCE [LARGE SCALE GENOMIC DNA]</scope>
    <source>
        <strain evidence="7 8">JCM 13004</strain>
    </source>
</reference>
<evidence type="ECO:0000256" key="4">
    <source>
        <dbReference type="ARBA" id="ARBA00023163"/>
    </source>
</evidence>
<dbReference type="Pfam" id="PF02909">
    <property type="entry name" value="TetR_C_1"/>
    <property type="match status" value="1"/>
</dbReference>
<dbReference type="Gene3D" id="1.10.357.10">
    <property type="entry name" value="Tetracycline Repressor, domain 2"/>
    <property type="match status" value="1"/>
</dbReference>
<name>A0ABN1WQ04_9ACTN</name>
<dbReference type="InterPro" id="IPR001647">
    <property type="entry name" value="HTH_TetR"/>
</dbReference>